<keyword evidence="3" id="KW-1185">Reference proteome</keyword>
<accession>A0A839N4Y2</accession>
<dbReference type="RefSeq" id="WP_183320499.1">
    <property type="nucleotide sequence ID" value="NZ_JACHVQ010000001.1"/>
</dbReference>
<dbReference type="Gene3D" id="3.60.15.10">
    <property type="entry name" value="Ribonuclease Z/Hydroxyacylglutathione hydrolase-like"/>
    <property type="match status" value="1"/>
</dbReference>
<gene>
    <name evidence="2" type="ORF">FHU39_002341</name>
</gene>
<dbReference type="Proteomes" id="UP000559182">
    <property type="component" value="Unassembled WGS sequence"/>
</dbReference>
<keyword evidence="2" id="KW-0378">Hydrolase</keyword>
<comment type="caution">
    <text evidence="2">The sequence shown here is derived from an EMBL/GenBank/DDBJ whole genome shotgun (WGS) entry which is preliminary data.</text>
</comment>
<protein>
    <submittedName>
        <fullName evidence="2">Glyoxylase-like metal-dependent hydrolase (Beta-lactamase superfamily II)</fullName>
    </submittedName>
</protein>
<organism evidence="2 3">
    <name type="scientific">Flexivirga oryzae</name>
    <dbReference type="NCBI Taxonomy" id="1794944"/>
    <lineage>
        <taxon>Bacteria</taxon>
        <taxon>Bacillati</taxon>
        <taxon>Actinomycetota</taxon>
        <taxon>Actinomycetes</taxon>
        <taxon>Micrococcales</taxon>
        <taxon>Dermacoccaceae</taxon>
        <taxon>Flexivirga</taxon>
    </lineage>
</organism>
<dbReference type="InterPro" id="IPR036866">
    <property type="entry name" value="RibonucZ/Hydroxyglut_hydro"/>
</dbReference>
<dbReference type="Pfam" id="PF00753">
    <property type="entry name" value="Lactamase_B"/>
    <property type="match status" value="1"/>
</dbReference>
<dbReference type="InterPro" id="IPR001279">
    <property type="entry name" value="Metallo-B-lactamas"/>
</dbReference>
<dbReference type="EMBL" id="JACHVQ010000001">
    <property type="protein sequence ID" value="MBB2892357.1"/>
    <property type="molecule type" value="Genomic_DNA"/>
</dbReference>
<evidence type="ECO:0000313" key="2">
    <source>
        <dbReference type="EMBL" id="MBB2892357.1"/>
    </source>
</evidence>
<name>A0A839N4Y2_9MICO</name>
<dbReference type="GO" id="GO:0016787">
    <property type="term" value="F:hydrolase activity"/>
    <property type="evidence" value="ECO:0007669"/>
    <property type="project" value="UniProtKB-KW"/>
</dbReference>
<dbReference type="SMART" id="SM00849">
    <property type="entry name" value="Lactamase_B"/>
    <property type="match status" value="1"/>
</dbReference>
<reference evidence="2 3" key="1">
    <citation type="submission" date="2020-08" db="EMBL/GenBank/DDBJ databases">
        <title>Sequencing the genomes of 1000 actinobacteria strains.</title>
        <authorList>
            <person name="Klenk H.-P."/>
        </authorList>
    </citation>
    <scope>NUCLEOTIDE SEQUENCE [LARGE SCALE GENOMIC DNA]</scope>
    <source>
        <strain evidence="2 3">DSM 105369</strain>
    </source>
</reference>
<dbReference type="AlphaFoldDB" id="A0A839N4Y2"/>
<evidence type="ECO:0000259" key="1">
    <source>
        <dbReference type="SMART" id="SM00849"/>
    </source>
</evidence>
<evidence type="ECO:0000313" key="3">
    <source>
        <dbReference type="Proteomes" id="UP000559182"/>
    </source>
</evidence>
<sequence>MTVLPGGVLRDTGPLDAPWDCVSKDASKRWKLEVRAVDDATFALRQSTRVSTEAPIGYLLCGTERALLLDTGDAKETADCPLRETVDALLDEWAASQDVSRPPLVVAHTHGHYDHVKGDPQFAGRPDTTIVAKDVDAVHAFFGLDGTPGATTEFDLGGRLLLITAIPGHDARSIATVDPAAGLLVSGDTAYPGRLYVDDLAAAKVSLRSMVDLAEAHGVHTVLGCHVERAADGGDIPLRARFHPEEVPFALTLEQLRALRDHVDRAAGKGVHPGDPMTLYVGNPPWPMLKLLGRGLLARATGRG</sequence>
<proteinExistence type="predicted"/>
<dbReference type="SUPFAM" id="SSF56281">
    <property type="entry name" value="Metallo-hydrolase/oxidoreductase"/>
    <property type="match status" value="1"/>
</dbReference>
<feature type="domain" description="Metallo-beta-lactamase" evidence="1">
    <location>
        <begin position="54"/>
        <end position="226"/>
    </location>
</feature>